<name>A0A0B2QWC7_GLYSO</name>
<gene>
    <name evidence="1" type="ORF">glysoja_039869</name>
</gene>
<evidence type="ECO:0000313" key="1">
    <source>
        <dbReference type="EMBL" id="KHN24319.1"/>
    </source>
</evidence>
<organism evidence="1">
    <name type="scientific">Glycine soja</name>
    <name type="common">Wild soybean</name>
    <dbReference type="NCBI Taxonomy" id="3848"/>
    <lineage>
        <taxon>Eukaryota</taxon>
        <taxon>Viridiplantae</taxon>
        <taxon>Streptophyta</taxon>
        <taxon>Embryophyta</taxon>
        <taxon>Tracheophyta</taxon>
        <taxon>Spermatophyta</taxon>
        <taxon>Magnoliopsida</taxon>
        <taxon>eudicotyledons</taxon>
        <taxon>Gunneridae</taxon>
        <taxon>Pentapetalae</taxon>
        <taxon>rosids</taxon>
        <taxon>fabids</taxon>
        <taxon>Fabales</taxon>
        <taxon>Fabaceae</taxon>
        <taxon>Papilionoideae</taxon>
        <taxon>50 kb inversion clade</taxon>
        <taxon>NPAAA clade</taxon>
        <taxon>indigoferoid/millettioid clade</taxon>
        <taxon>Phaseoleae</taxon>
        <taxon>Glycine</taxon>
        <taxon>Glycine subgen. Soja</taxon>
    </lineage>
</organism>
<dbReference type="EMBL" id="KN655445">
    <property type="protein sequence ID" value="KHN24319.1"/>
    <property type="molecule type" value="Genomic_DNA"/>
</dbReference>
<proteinExistence type="predicted"/>
<dbReference type="AlphaFoldDB" id="A0A0B2QWC7"/>
<accession>A0A0B2QWC7</accession>
<protein>
    <submittedName>
        <fullName evidence="1">Uncharacterized protein</fullName>
    </submittedName>
</protein>
<dbReference type="Proteomes" id="UP000053555">
    <property type="component" value="Unassembled WGS sequence"/>
</dbReference>
<reference evidence="1" key="1">
    <citation type="submission" date="2014-07" db="EMBL/GenBank/DDBJ databases">
        <title>Identification of a novel salt tolerance gene in wild soybean by whole-genome sequencing.</title>
        <authorList>
            <person name="Lam H.-M."/>
            <person name="Qi X."/>
            <person name="Li M.-W."/>
            <person name="Liu X."/>
            <person name="Xie M."/>
            <person name="Ni M."/>
            <person name="Xu X."/>
        </authorList>
    </citation>
    <scope>NUCLEOTIDE SEQUENCE [LARGE SCALE GENOMIC DNA]</scope>
    <source>
        <tissue evidence="1">Root</tissue>
    </source>
</reference>
<sequence length="66" mass="7811">MGKMTIEDVSRLDFCDLEIAYLFYLHEKAIRMKVTMTLLLGTHNQYKGDLIRNVERTSHDYIHGKH</sequence>